<keyword evidence="1" id="KW-0732">Signal</keyword>
<protein>
    <submittedName>
        <fullName evidence="2">Collagen-like protein</fullName>
    </submittedName>
</protein>
<reference evidence="2" key="1">
    <citation type="submission" date="2023-02" db="EMBL/GenBank/DDBJ databases">
        <title>Genome of Flavobacteriaceae gen. nov. sp. strain F89.</title>
        <authorList>
            <person name="Wang Y."/>
        </authorList>
    </citation>
    <scope>NUCLEOTIDE SEQUENCE</scope>
    <source>
        <strain evidence="2">F89</strain>
    </source>
</reference>
<feature type="chain" id="PRO_5041963315" evidence="1">
    <location>
        <begin position="22"/>
        <end position="187"/>
    </location>
</feature>
<name>A0AAE3ER43_9FLAO</name>
<dbReference type="AlphaFoldDB" id="A0AAE3ER43"/>
<dbReference type="Gene3D" id="1.20.5.320">
    <property type="entry name" value="6-Phosphogluconate Dehydrogenase, domain 3"/>
    <property type="match status" value="1"/>
</dbReference>
<sequence>MKKIALSIGIFLALFIVSCEGPNGPPGPVGPEGLPGLDGIQGQVFEVEGVNFDYDSGNNVYNTVLQFSDFTSFEILDSDAVLVYRFDGQIDFDDGSTKDSWGLIPQNFFLPGGTIQYVTSHTSNDVQIFIDGNFNLANISTEFTDNQIFRVVILPSDFAANAKVDKANIDAVMRTLNLEEKDVRQLR</sequence>
<keyword evidence="2" id="KW-0176">Collagen</keyword>
<dbReference type="Proteomes" id="UP001200642">
    <property type="component" value="Unassembled WGS sequence"/>
</dbReference>
<evidence type="ECO:0000313" key="2">
    <source>
        <dbReference type="EMBL" id="MCG2459582.1"/>
    </source>
</evidence>
<dbReference type="PROSITE" id="PS51257">
    <property type="entry name" value="PROKAR_LIPOPROTEIN"/>
    <property type="match status" value="1"/>
</dbReference>
<dbReference type="EMBL" id="JAIRBC010000002">
    <property type="protein sequence ID" value="MCG2459582.1"/>
    <property type="molecule type" value="Genomic_DNA"/>
</dbReference>
<keyword evidence="3" id="KW-1185">Reference proteome</keyword>
<gene>
    <name evidence="2" type="ORF">K8352_02335</name>
</gene>
<dbReference type="RefSeq" id="WP_317900723.1">
    <property type="nucleotide sequence ID" value="NZ_JAIRBC010000002.1"/>
</dbReference>
<evidence type="ECO:0000256" key="1">
    <source>
        <dbReference type="SAM" id="SignalP"/>
    </source>
</evidence>
<proteinExistence type="predicted"/>
<evidence type="ECO:0000313" key="3">
    <source>
        <dbReference type="Proteomes" id="UP001200642"/>
    </source>
</evidence>
<feature type="signal peptide" evidence="1">
    <location>
        <begin position="1"/>
        <end position="21"/>
    </location>
</feature>
<accession>A0AAE3ER43</accession>
<organism evidence="2 3">
    <name type="scientific">Cerina litoralis</name>
    <dbReference type="NCBI Taxonomy" id="2874477"/>
    <lineage>
        <taxon>Bacteria</taxon>
        <taxon>Pseudomonadati</taxon>
        <taxon>Bacteroidota</taxon>
        <taxon>Flavobacteriia</taxon>
        <taxon>Flavobacteriales</taxon>
        <taxon>Flavobacteriaceae</taxon>
        <taxon>Cerina</taxon>
    </lineage>
</organism>
<comment type="caution">
    <text evidence="2">The sequence shown here is derived from an EMBL/GenBank/DDBJ whole genome shotgun (WGS) entry which is preliminary data.</text>
</comment>